<dbReference type="EMBL" id="BK016109">
    <property type="protein sequence ID" value="DAF95645.1"/>
    <property type="molecule type" value="Genomic_DNA"/>
</dbReference>
<name>A0A8S5UMD5_9CAUD</name>
<reference evidence="1" key="1">
    <citation type="journal article" date="2021" name="Proc. Natl. Acad. Sci. U.S.A.">
        <title>A Catalog of Tens of Thousands of Viruses from Human Metagenomes Reveals Hidden Associations with Chronic Diseases.</title>
        <authorList>
            <person name="Tisza M.J."/>
            <person name="Buck C.B."/>
        </authorList>
    </citation>
    <scope>NUCLEOTIDE SEQUENCE</scope>
    <source>
        <strain evidence="1">CtCo31</strain>
    </source>
</reference>
<proteinExistence type="predicted"/>
<organism evidence="1">
    <name type="scientific">Myoviridae sp. ctCo31</name>
    <dbReference type="NCBI Taxonomy" id="2825053"/>
    <lineage>
        <taxon>Viruses</taxon>
        <taxon>Duplodnaviria</taxon>
        <taxon>Heunggongvirae</taxon>
        <taxon>Uroviricota</taxon>
        <taxon>Caudoviricetes</taxon>
    </lineage>
</organism>
<sequence>MKRLENGRFELTEEELVKLFAAEAELEALECAGVDNWSGYDYRWDYLEEDGFETFRGYAEDKVKNL</sequence>
<protein>
    <submittedName>
        <fullName evidence="1">Uncharacterized protein</fullName>
    </submittedName>
</protein>
<evidence type="ECO:0000313" key="1">
    <source>
        <dbReference type="EMBL" id="DAF95645.1"/>
    </source>
</evidence>
<dbReference type="InterPro" id="IPR058007">
    <property type="entry name" value="Gp5.9"/>
</dbReference>
<accession>A0A8S5UMD5</accession>
<dbReference type="Pfam" id="PF25708">
    <property type="entry name" value="Phage_T7_Gp5_9"/>
    <property type="match status" value="1"/>
</dbReference>